<feature type="chain" id="PRO_5039213714" description="DUF5104 domain-containing protein" evidence="1">
    <location>
        <begin position="23"/>
        <end position="186"/>
    </location>
</feature>
<dbReference type="EMBL" id="CP016199">
    <property type="protein sequence ID" value="ASS38400.1"/>
    <property type="molecule type" value="Genomic_DNA"/>
</dbReference>
<accession>A0A223ATU7</accession>
<gene>
    <name evidence="2" type="ORF">AXF17_08355</name>
</gene>
<feature type="signal peptide" evidence="1">
    <location>
        <begin position="1"/>
        <end position="22"/>
    </location>
</feature>
<protein>
    <recommendedName>
        <fullName evidence="4">DUF5104 domain-containing protein</fullName>
    </recommendedName>
</protein>
<evidence type="ECO:0000256" key="1">
    <source>
        <dbReference type="SAM" id="SignalP"/>
    </source>
</evidence>
<dbReference type="Pfam" id="PF17117">
    <property type="entry name" value="DUF5104"/>
    <property type="match status" value="1"/>
</dbReference>
<name>A0A223ATU7_9FIRM</name>
<dbReference type="Proteomes" id="UP000214689">
    <property type="component" value="Chromosome"/>
</dbReference>
<evidence type="ECO:0000313" key="2">
    <source>
        <dbReference type="EMBL" id="ASS38400.1"/>
    </source>
</evidence>
<dbReference type="Gene3D" id="3.10.450.50">
    <property type="match status" value="1"/>
</dbReference>
<dbReference type="OrthoDB" id="2035361at2"/>
<evidence type="ECO:0008006" key="4">
    <source>
        <dbReference type="Google" id="ProtNLM"/>
    </source>
</evidence>
<dbReference type="AlphaFoldDB" id="A0A223ATU7"/>
<reference evidence="3" key="1">
    <citation type="submission" date="2016-05" db="EMBL/GenBank/DDBJ databases">
        <authorList>
            <person name="Holder M.E."/>
            <person name="Ajami N.J."/>
            <person name="Petrosino J.F."/>
        </authorList>
    </citation>
    <scope>NUCLEOTIDE SEQUENCE [LARGE SCALE GENOMIC DNA]</scope>
    <source>
        <strain evidence="3">ATCC 700696</strain>
    </source>
</reference>
<evidence type="ECO:0000313" key="3">
    <source>
        <dbReference type="Proteomes" id="UP000214689"/>
    </source>
</evidence>
<keyword evidence="1" id="KW-0732">Signal</keyword>
<dbReference type="InterPro" id="IPR031344">
    <property type="entry name" value="DUF5104"/>
</dbReference>
<dbReference type="RefSeq" id="WP_094234635.1">
    <property type="nucleotide sequence ID" value="NZ_CP016199.1"/>
</dbReference>
<keyword evidence="3" id="KW-1185">Reference proteome</keyword>
<organism evidence="2 3">
    <name type="scientific">Mogibacterium pumilum</name>
    <dbReference type="NCBI Taxonomy" id="86332"/>
    <lineage>
        <taxon>Bacteria</taxon>
        <taxon>Bacillati</taxon>
        <taxon>Bacillota</taxon>
        <taxon>Clostridia</taxon>
        <taxon>Peptostreptococcales</taxon>
        <taxon>Anaerovoracaceae</taxon>
        <taxon>Mogibacterium</taxon>
    </lineage>
</organism>
<sequence>MKKLISVVMCLLIILSIAFCLTACKSRTDEMTDLETYTTKQMTKTKKQVIIRCINEQDKEGLKKLFSKDAQKHIEDLDGKLDQLIGAFNGNKIESAKGEGSGFEGSVSTQPIHIYEDYNITLNNGDEYTLFVSFCDKNDNEPEKVGLIQIELRTFSSEKTPKDFSGGTYRDDYGIFIYTLQNYPKK</sequence>
<proteinExistence type="predicted"/>